<dbReference type="EMBL" id="BPLQ01006728">
    <property type="protein sequence ID" value="GIY24694.1"/>
    <property type="molecule type" value="Genomic_DNA"/>
</dbReference>
<feature type="region of interest" description="Disordered" evidence="1">
    <location>
        <begin position="46"/>
        <end position="66"/>
    </location>
</feature>
<proteinExistence type="predicted"/>
<reference evidence="2 3" key="1">
    <citation type="submission" date="2021-06" db="EMBL/GenBank/DDBJ databases">
        <title>Caerostris darwini draft genome.</title>
        <authorList>
            <person name="Kono N."/>
            <person name="Arakawa K."/>
        </authorList>
    </citation>
    <scope>NUCLEOTIDE SEQUENCE [LARGE SCALE GENOMIC DNA]</scope>
</reference>
<sequence>MGVYSINESLGNRISGVANARPPLNLPSGFRPNLLEEQPRCWFHSKQGVGREDDPALSRACHEAPC</sequence>
<feature type="compositionally biased region" description="Basic and acidic residues" evidence="1">
    <location>
        <begin position="49"/>
        <end position="66"/>
    </location>
</feature>
<dbReference type="Proteomes" id="UP001054837">
    <property type="component" value="Unassembled WGS sequence"/>
</dbReference>
<keyword evidence="3" id="KW-1185">Reference proteome</keyword>
<gene>
    <name evidence="2" type="ORF">CDAR_401481</name>
</gene>
<evidence type="ECO:0000313" key="3">
    <source>
        <dbReference type="Proteomes" id="UP001054837"/>
    </source>
</evidence>
<dbReference type="AlphaFoldDB" id="A0AAV4RSY2"/>
<protein>
    <submittedName>
        <fullName evidence="2">Uncharacterized protein</fullName>
    </submittedName>
</protein>
<accession>A0AAV4RSY2</accession>
<evidence type="ECO:0000313" key="2">
    <source>
        <dbReference type="EMBL" id="GIY24694.1"/>
    </source>
</evidence>
<name>A0AAV4RSY2_9ARAC</name>
<organism evidence="2 3">
    <name type="scientific">Caerostris darwini</name>
    <dbReference type="NCBI Taxonomy" id="1538125"/>
    <lineage>
        <taxon>Eukaryota</taxon>
        <taxon>Metazoa</taxon>
        <taxon>Ecdysozoa</taxon>
        <taxon>Arthropoda</taxon>
        <taxon>Chelicerata</taxon>
        <taxon>Arachnida</taxon>
        <taxon>Araneae</taxon>
        <taxon>Araneomorphae</taxon>
        <taxon>Entelegynae</taxon>
        <taxon>Araneoidea</taxon>
        <taxon>Araneidae</taxon>
        <taxon>Caerostris</taxon>
    </lineage>
</organism>
<evidence type="ECO:0000256" key="1">
    <source>
        <dbReference type="SAM" id="MobiDB-lite"/>
    </source>
</evidence>
<comment type="caution">
    <text evidence="2">The sequence shown here is derived from an EMBL/GenBank/DDBJ whole genome shotgun (WGS) entry which is preliminary data.</text>
</comment>